<dbReference type="EMBL" id="JYFC01000001">
    <property type="protein sequence ID" value="KJC65431.1"/>
    <property type="molecule type" value="Genomic_DNA"/>
</dbReference>
<evidence type="ECO:0000313" key="2">
    <source>
        <dbReference type="Proteomes" id="UP000032503"/>
    </source>
</evidence>
<dbReference type="Pfam" id="PF19892">
    <property type="entry name" value="DUF6365"/>
    <property type="match status" value="1"/>
</dbReference>
<evidence type="ECO:0000313" key="1">
    <source>
        <dbReference type="EMBL" id="KJC65431.1"/>
    </source>
</evidence>
<reference evidence="1 2" key="1">
    <citation type="journal article" date="2001" name="Int. J. Syst. Evol. Microbiol.">
        <title>Agreia bicolorata gen. nov., sp. nov., to accommodate actinobacteria isolated from narrow reed grass infected by the nematode Heteroanguina graminophila.</title>
        <authorList>
            <person name="Evtushenko L.I."/>
            <person name="Dorofeeva L.V."/>
            <person name="Dobrovolskaya T.G."/>
            <person name="Streshinskaya G.M."/>
            <person name="Subbotin S.A."/>
            <person name="Tiedje J.M."/>
        </authorList>
    </citation>
    <scope>NUCLEOTIDE SEQUENCE [LARGE SCALE GENOMIC DNA]</scope>
    <source>
        <strain evidence="1 2">VKM Ac-1804</strain>
    </source>
</reference>
<organism evidence="1 2">
    <name type="scientific">Agreia bicolorata</name>
    <dbReference type="NCBI Taxonomy" id="110935"/>
    <lineage>
        <taxon>Bacteria</taxon>
        <taxon>Bacillati</taxon>
        <taxon>Actinomycetota</taxon>
        <taxon>Actinomycetes</taxon>
        <taxon>Micrococcales</taxon>
        <taxon>Microbacteriaceae</taxon>
        <taxon>Agreia</taxon>
    </lineage>
</organism>
<dbReference type="InterPro" id="IPR045945">
    <property type="entry name" value="DUF6365"/>
</dbReference>
<keyword evidence="2" id="KW-1185">Reference proteome</keyword>
<gene>
    <name evidence="1" type="ORF">TZ00_00690</name>
</gene>
<proteinExistence type="predicted"/>
<accession>A0ABR5CII6</accession>
<name>A0ABR5CII6_9MICO</name>
<dbReference type="RefSeq" id="WP_044438508.1">
    <property type="nucleotide sequence ID" value="NZ_JYFC01000001.1"/>
</dbReference>
<dbReference type="Proteomes" id="UP000032503">
    <property type="component" value="Unassembled WGS sequence"/>
</dbReference>
<sequence>MSRRSPEIVFVCPGRYSVGELYNAIVMSRSLEADGMKTKFIVTEQLAGYARGSGADVIVRPMRRNRGADVVDSIDQLAPDLTILADYHLPSLEPGAADLQSLISPASPTVMLDSLGFGLRGADVSNALASLPGAEALRRWFTPTTQIPQAQDPDALLHPVPVAGPDASNAFALYDSVPEASNDRGSVRDRFGITPGHALVVVAQSAWAATGFTQLGRTRGNQLSKSYDDLRIDWILYCLSLVGVPIAVVGVRRDAATRSQYPNVSLVHTPFLNLDDFSDLLGAADLYLTDNLLSAAMGRASLLGTPCLALVHEGADNIKPTTEFEAAWHAEMAALFPGYDFPYLVNPFGWVSEVGTMMPGNNYLQSVPRADVFDPEGLAEAVGRQLSTSPDVLPSAVLRQLSTSMAGPAEIVRRALDTRSSLTPYANPQNGNNDNA</sequence>
<comment type="caution">
    <text evidence="1">The sequence shown here is derived from an EMBL/GenBank/DDBJ whole genome shotgun (WGS) entry which is preliminary data.</text>
</comment>
<protein>
    <submittedName>
        <fullName evidence="1">Uncharacterized protein</fullName>
    </submittedName>
</protein>